<accession>A0A841BXG5</accession>
<reference evidence="3 4" key="1">
    <citation type="submission" date="2020-08" db="EMBL/GenBank/DDBJ databases">
        <title>Sequencing the genomes of 1000 actinobacteria strains.</title>
        <authorList>
            <person name="Klenk H.-P."/>
        </authorList>
    </citation>
    <scope>NUCLEOTIDE SEQUENCE [LARGE SCALE GENOMIC DNA]</scope>
    <source>
        <strain evidence="3 4">DSM 45362</strain>
    </source>
</reference>
<keyword evidence="1" id="KW-0732">Signal</keyword>
<dbReference type="AlphaFoldDB" id="A0A841BXG5"/>
<proteinExistence type="predicted"/>
<keyword evidence="3" id="KW-0378">Hydrolase</keyword>
<dbReference type="InterPro" id="IPR043504">
    <property type="entry name" value="Peptidase_S1_PA_chymotrypsin"/>
</dbReference>
<dbReference type="GO" id="GO:0006508">
    <property type="term" value="P:proteolysis"/>
    <property type="evidence" value="ECO:0007669"/>
    <property type="project" value="InterPro"/>
</dbReference>
<feature type="signal peptide" evidence="1">
    <location>
        <begin position="1"/>
        <end position="22"/>
    </location>
</feature>
<gene>
    <name evidence="3" type="ORF">F4553_005218</name>
</gene>
<protein>
    <submittedName>
        <fullName evidence="3">Streptogrisin C</fullName>
        <ecNumber evidence="3">3.4.21.-</ecNumber>
    </submittedName>
</protein>
<dbReference type="InterPro" id="IPR009003">
    <property type="entry name" value="Peptidase_S1_PA"/>
</dbReference>
<evidence type="ECO:0000313" key="3">
    <source>
        <dbReference type="EMBL" id="MBB5871839.1"/>
    </source>
</evidence>
<name>A0A841BXG5_9ACTN</name>
<dbReference type="InterPro" id="IPR035070">
    <property type="entry name" value="Streptogrisin_prodomain"/>
</dbReference>
<dbReference type="SUPFAM" id="SSF50494">
    <property type="entry name" value="Trypsin-like serine proteases"/>
    <property type="match status" value="1"/>
</dbReference>
<dbReference type="EC" id="3.4.21.-" evidence="3"/>
<feature type="domain" description="Peptidase S1" evidence="2">
    <location>
        <begin position="246"/>
        <end position="440"/>
    </location>
</feature>
<dbReference type="EMBL" id="JACHMN010000002">
    <property type="protein sequence ID" value="MBB5871839.1"/>
    <property type="molecule type" value="Genomic_DNA"/>
</dbReference>
<sequence length="467" mass="48041">MPNTFAQSIAVVAAVSAAAAGALTSGSMPNAGRVPTKAATVAAPVVHAPASEAYLRATYGISAAEAQRRLALQRDAPAIAADLAARFPGEFAGAWIDQARGGVLIVAATETAPIRTNLLTRPDAGHLSTVKVTRSLRQLRSTATEVAAKLGVTVGAEVAIDEVANEVVVTTGRRVAAGDPRLAGVAGAAKGVRTVSRPGVVEKSCDPLHCFTKPMRGGIRIDVPRDNGTVGGCTTGFNLRSGRDLYIVTAGHCVGSGTHTHIDTTSHDGHPVSVENQALVNYDPVNEHYLDYAIMPYQPGAVETWFGRRANEGLVNTYCPGGCQGSTSVAMTGFVDYTAVQTGWVVCASGAGYTPEIPGTYVDSGAGIGYKPGIHCGEVDSKASGSIGVKICARAGDSGGPLFLEGEGKALGILTDGDDGSGPCTNPNEHNYYTPISKILTDVNAGWAGADFTLGLPQTTPTRRGTR</sequence>
<dbReference type="InterPro" id="IPR018114">
    <property type="entry name" value="TRYPSIN_HIS"/>
</dbReference>
<dbReference type="RefSeq" id="WP_184840158.1">
    <property type="nucleotide sequence ID" value="NZ_JACHMN010000002.1"/>
</dbReference>
<dbReference type="PROSITE" id="PS00134">
    <property type="entry name" value="TRYPSIN_HIS"/>
    <property type="match status" value="1"/>
</dbReference>
<dbReference type="InterPro" id="IPR001254">
    <property type="entry name" value="Trypsin_dom"/>
</dbReference>
<dbReference type="GO" id="GO:0004252">
    <property type="term" value="F:serine-type endopeptidase activity"/>
    <property type="evidence" value="ECO:0007669"/>
    <property type="project" value="InterPro"/>
</dbReference>
<dbReference type="Pfam" id="PF00089">
    <property type="entry name" value="Trypsin"/>
    <property type="match status" value="1"/>
</dbReference>
<dbReference type="Gene3D" id="3.30.300.50">
    <property type="match status" value="1"/>
</dbReference>
<keyword evidence="4" id="KW-1185">Reference proteome</keyword>
<dbReference type="InterPro" id="IPR033116">
    <property type="entry name" value="TRYPSIN_SER"/>
</dbReference>
<dbReference type="PROSITE" id="PS00135">
    <property type="entry name" value="TRYPSIN_SER"/>
    <property type="match status" value="1"/>
</dbReference>
<evidence type="ECO:0000313" key="4">
    <source>
        <dbReference type="Proteomes" id="UP000587527"/>
    </source>
</evidence>
<comment type="caution">
    <text evidence="3">The sequence shown here is derived from an EMBL/GenBank/DDBJ whole genome shotgun (WGS) entry which is preliminary data.</text>
</comment>
<feature type="chain" id="PRO_5039057525" evidence="1">
    <location>
        <begin position="23"/>
        <end position="467"/>
    </location>
</feature>
<evidence type="ECO:0000259" key="2">
    <source>
        <dbReference type="Pfam" id="PF00089"/>
    </source>
</evidence>
<dbReference type="Proteomes" id="UP000587527">
    <property type="component" value="Unassembled WGS sequence"/>
</dbReference>
<organism evidence="3 4">
    <name type="scientific">Allocatelliglobosispora scoriae</name>
    <dbReference type="NCBI Taxonomy" id="643052"/>
    <lineage>
        <taxon>Bacteria</taxon>
        <taxon>Bacillati</taxon>
        <taxon>Actinomycetota</taxon>
        <taxon>Actinomycetes</taxon>
        <taxon>Micromonosporales</taxon>
        <taxon>Micromonosporaceae</taxon>
        <taxon>Allocatelliglobosispora</taxon>
    </lineage>
</organism>
<evidence type="ECO:0000256" key="1">
    <source>
        <dbReference type="SAM" id="SignalP"/>
    </source>
</evidence>
<dbReference type="Gene3D" id="2.40.10.10">
    <property type="entry name" value="Trypsin-like serine proteases"/>
    <property type="match status" value="2"/>
</dbReference>